<dbReference type="RefSeq" id="WP_150002823.1">
    <property type="nucleotide sequence ID" value="NZ_BKCM01000017.1"/>
</dbReference>
<comment type="caution">
    <text evidence="2">The sequence shown here is derived from an EMBL/GenBank/DDBJ whole genome shotgun (WGS) entry which is preliminary data.</text>
</comment>
<feature type="region of interest" description="Disordered" evidence="1">
    <location>
        <begin position="1"/>
        <end position="20"/>
    </location>
</feature>
<dbReference type="EMBL" id="BKCM01000017">
    <property type="protein sequence ID" value="GER02105.1"/>
    <property type="molecule type" value="Genomic_DNA"/>
</dbReference>
<name>A0A5A7N340_9PROT</name>
<feature type="compositionally biased region" description="Polar residues" evidence="1">
    <location>
        <begin position="1"/>
        <end position="13"/>
    </location>
</feature>
<keyword evidence="3" id="KW-1185">Reference proteome</keyword>
<evidence type="ECO:0000256" key="1">
    <source>
        <dbReference type="SAM" id="MobiDB-lite"/>
    </source>
</evidence>
<dbReference type="Proteomes" id="UP000325187">
    <property type="component" value="Unassembled WGS sequence"/>
</dbReference>
<accession>A0A5A7N340</accession>
<organism evidence="2 3">
    <name type="scientific">Iodidimonas gelatinilytica</name>
    <dbReference type="NCBI Taxonomy" id="1236966"/>
    <lineage>
        <taxon>Bacteria</taxon>
        <taxon>Pseudomonadati</taxon>
        <taxon>Pseudomonadota</taxon>
        <taxon>Alphaproteobacteria</taxon>
        <taxon>Iodidimonadales</taxon>
        <taxon>Iodidimonadaceae</taxon>
        <taxon>Iodidimonas</taxon>
    </lineage>
</organism>
<dbReference type="AlphaFoldDB" id="A0A5A7N340"/>
<sequence length="74" mass="8484">MHERPQNQISANDNILRDDRGHMLASSYPVQGSPVYDAAVSLVKLLAHEEARKWLKHHQAVNENKMPKRQQQGN</sequence>
<gene>
    <name evidence="2" type="ORF">JCM17845_27280</name>
</gene>
<proteinExistence type="predicted"/>
<protein>
    <submittedName>
        <fullName evidence="2">Uncharacterized protein</fullName>
    </submittedName>
</protein>
<evidence type="ECO:0000313" key="2">
    <source>
        <dbReference type="EMBL" id="GER02105.1"/>
    </source>
</evidence>
<reference evidence="2 3" key="1">
    <citation type="submission" date="2019-09" db="EMBL/GenBank/DDBJ databases">
        <title>NBRP : Genome information of microbial organism related human and environment.</title>
        <authorList>
            <person name="Hattori M."/>
            <person name="Oshima K."/>
            <person name="Inaba H."/>
            <person name="Suda W."/>
            <person name="Sakamoto M."/>
            <person name="Iino T."/>
            <person name="Kitahara M."/>
            <person name="Oshida Y."/>
            <person name="Iida T."/>
            <person name="Kudo T."/>
            <person name="Itoh T."/>
            <person name="Ohkuma M."/>
        </authorList>
    </citation>
    <scope>NUCLEOTIDE SEQUENCE [LARGE SCALE GENOMIC DNA]</scope>
    <source>
        <strain evidence="2 3">Mie-1</strain>
    </source>
</reference>
<evidence type="ECO:0000313" key="3">
    <source>
        <dbReference type="Proteomes" id="UP000325187"/>
    </source>
</evidence>